<feature type="transmembrane region" description="Helical" evidence="1">
    <location>
        <begin position="75"/>
        <end position="97"/>
    </location>
</feature>
<feature type="transmembrane region" description="Helical" evidence="1">
    <location>
        <begin position="50"/>
        <end position="69"/>
    </location>
</feature>
<evidence type="ECO:0000313" key="2">
    <source>
        <dbReference type="EMBL" id="AUB35744.1"/>
    </source>
</evidence>
<reference evidence="2 3" key="1">
    <citation type="submission" date="2017-11" db="EMBL/GenBank/DDBJ databases">
        <title>Complete genome of a free-living desiccation-tolerant cyanobacterium and its photosynthetic adaptation to extreme terrestrial habitat.</title>
        <authorList>
            <person name="Shang J."/>
        </authorList>
    </citation>
    <scope>NUCLEOTIDE SEQUENCE [LARGE SCALE GENOMIC DNA]</scope>
    <source>
        <strain evidence="2 3">CCNUN1</strain>
    </source>
</reference>
<feature type="transmembrane region" description="Helical" evidence="1">
    <location>
        <begin position="132"/>
        <end position="152"/>
    </location>
</feature>
<dbReference type="KEGG" id="nfl:COO91_01635"/>
<name>A0A2K8SJU4_9NOSO</name>
<organism evidence="2 3">
    <name type="scientific">Nostoc flagelliforme CCNUN1</name>
    <dbReference type="NCBI Taxonomy" id="2038116"/>
    <lineage>
        <taxon>Bacteria</taxon>
        <taxon>Bacillati</taxon>
        <taxon>Cyanobacteriota</taxon>
        <taxon>Cyanophyceae</taxon>
        <taxon>Nostocales</taxon>
        <taxon>Nostocaceae</taxon>
        <taxon>Nostoc</taxon>
    </lineage>
</organism>
<protein>
    <submittedName>
        <fullName evidence="2">Uncharacterized protein</fullName>
    </submittedName>
</protein>
<proteinExistence type="predicted"/>
<keyword evidence="1" id="KW-0812">Transmembrane</keyword>
<dbReference type="Proteomes" id="UP000232003">
    <property type="component" value="Chromosome"/>
</dbReference>
<keyword evidence="3" id="KW-1185">Reference proteome</keyword>
<sequence>MSFFNLSEPLLREKQQELDFQDIQGLVCLNYQIGNFILFSKFYTRVDQAFILWGLISSGIFVTAQFLPISWSSQAILWSVLTLFGAIGMVSLTWFWATVEQLRWVVYSWGILILAGLILTDLSIFLGWGEVLTRLCPLWLGLSAIGYFCTGVGMRSRTFLLMGFIHLLGIIVLPYCGVMQFLSTGLIMTVSLLLLAELQWDMQSSSDYKQLTPQQKQFNQEQSQRRQMNS</sequence>
<dbReference type="EMBL" id="CP024785">
    <property type="protein sequence ID" value="AUB35744.1"/>
    <property type="molecule type" value="Genomic_DNA"/>
</dbReference>
<feature type="transmembrane region" description="Helical" evidence="1">
    <location>
        <begin position="159"/>
        <end position="175"/>
    </location>
</feature>
<keyword evidence="1" id="KW-0472">Membrane</keyword>
<dbReference type="RefSeq" id="WP_100897871.1">
    <property type="nucleotide sequence ID" value="NZ_CAWNNC010000001.1"/>
</dbReference>
<evidence type="ECO:0000256" key="1">
    <source>
        <dbReference type="SAM" id="Phobius"/>
    </source>
</evidence>
<evidence type="ECO:0000313" key="3">
    <source>
        <dbReference type="Proteomes" id="UP000232003"/>
    </source>
</evidence>
<dbReference type="OrthoDB" id="422905at2"/>
<gene>
    <name evidence="2" type="ORF">COO91_01635</name>
</gene>
<keyword evidence="1" id="KW-1133">Transmembrane helix</keyword>
<feature type="transmembrane region" description="Helical" evidence="1">
    <location>
        <begin position="104"/>
        <end position="126"/>
    </location>
</feature>
<accession>A0A2K8SJU4</accession>
<dbReference type="AlphaFoldDB" id="A0A2K8SJU4"/>